<feature type="signal peptide" evidence="1">
    <location>
        <begin position="1"/>
        <end position="24"/>
    </location>
</feature>
<dbReference type="Gene3D" id="1.25.40.10">
    <property type="entry name" value="Tetratricopeptide repeat domain"/>
    <property type="match status" value="1"/>
</dbReference>
<evidence type="ECO:0000256" key="1">
    <source>
        <dbReference type="SAM" id="SignalP"/>
    </source>
</evidence>
<proteinExistence type="predicted"/>
<dbReference type="InterPro" id="IPR011990">
    <property type="entry name" value="TPR-like_helical_dom_sf"/>
</dbReference>
<evidence type="ECO:0000259" key="2">
    <source>
        <dbReference type="Pfam" id="PF12984"/>
    </source>
</evidence>
<feature type="domain" description="DUF3868" evidence="2">
    <location>
        <begin position="3"/>
        <end position="111"/>
    </location>
</feature>
<reference evidence="3 4" key="1">
    <citation type="submission" date="2018-08" db="EMBL/GenBank/DDBJ databases">
        <title>A genome reference for cultivated species of the human gut microbiota.</title>
        <authorList>
            <person name="Zou Y."/>
            <person name="Xue W."/>
            <person name="Luo G."/>
        </authorList>
    </citation>
    <scope>NUCLEOTIDE SEQUENCE [LARGE SCALE GENOMIC DNA]</scope>
    <source>
        <strain evidence="3 4">AM40-30BH</strain>
    </source>
</reference>
<dbReference type="Pfam" id="PF12984">
    <property type="entry name" value="DUF3868"/>
    <property type="match status" value="1"/>
</dbReference>
<dbReference type="InterPro" id="IPR036737">
    <property type="entry name" value="OmpA-like_sf"/>
</dbReference>
<comment type="caution">
    <text evidence="3">The sequence shown here is derived from an EMBL/GenBank/DDBJ whole genome shotgun (WGS) entry which is preliminary data.</text>
</comment>
<dbReference type="Gene3D" id="3.30.1330.60">
    <property type="entry name" value="OmpA-like domain"/>
    <property type="match status" value="1"/>
</dbReference>
<name>A0A413V7X0_9BACE</name>
<protein>
    <submittedName>
        <fullName evidence="3">DUF3868 domain-containing protein</fullName>
    </submittedName>
</protein>
<dbReference type="SUPFAM" id="SSF48452">
    <property type="entry name" value="TPR-like"/>
    <property type="match status" value="1"/>
</dbReference>
<dbReference type="Proteomes" id="UP000284379">
    <property type="component" value="Unassembled WGS sequence"/>
</dbReference>
<accession>A0A413V7X0</accession>
<dbReference type="EMBL" id="QSGO01000031">
    <property type="protein sequence ID" value="RHB29673.1"/>
    <property type="molecule type" value="Genomic_DNA"/>
</dbReference>
<feature type="chain" id="PRO_5019132417" evidence="1">
    <location>
        <begin position="25"/>
        <end position="507"/>
    </location>
</feature>
<keyword evidence="1" id="KW-0732">Signal</keyword>
<organism evidence="3 4">
    <name type="scientific">Bacteroides nordii</name>
    <dbReference type="NCBI Taxonomy" id="291645"/>
    <lineage>
        <taxon>Bacteria</taxon>
        <taxon>Pseudomonadati</taxon>
        <taxon>Bacteroidota</taxon>
        <taxon>Bacteroidia</taxon>
        <taxon>Bacteroidales</taxon>
        <taxon>Bacteroidaceae</taxon>
        <taxon>Bacteroides</taxon>
    </lineage>
</organism>
<gene>
    <name evidence="3" type="ORF">DW888_19700</name>
</gene>
<dbReference type="InterPro" id="IPR024480">
    <property type="entry name" value="DUF3868"/>
</dbReference>
<dbReference type="SUPFAM" id="SSF103088">
    <property type="entry name" value="OmpA-like"/>
    <property type="match status" value="1"/>
</dbReference>
<dbReference type="AlphaFoldDB" id="A0A413V7X0"/>
<sequence length="507" mass="58277">MKRNLQFIVFVLAVLCQNMNLAMAQDRSYEGVVSVKPMQLEQRGDFLHIDIDFIMNNVKVKTARGVDFIPQLVTPERTYNLPKVSVKGGNEYKAYERQLAVMSAKERKNYEYPYVVRKGNKRKNDTIQYRYILPYEAWMEDAKLVLQRDECGCGESTLMSVEPLIDKVTLERILFPYVVAPYLAYLQPVAEEVKRRDIQAECFLDFEVNKVNIRPEYMNNPKELAKIRTMIDDLKADPSIKVNRLDIIGYASPEGSLANNKRLSEGRAMALRDYLATRYDFSRNQYYIIFGGENWEGLVKALDTIDIEYKDEILDIIEYTSLEQGREAKLMKLRGGVPYRYMLKNIFPSLRVAICKVNYDIKNFDVDEAREVIKKRPQNLSLNEMFLVANTYPTGSQEFIDVFETAVRMYPEDEVANMNAAAAALSRNDLVSAERYLGMVNSKKHLPEYTNAMGVLMLLKGEYDDAEKYLKAAAESGLEAAGHNLEELATKKANAAEIENKNQKQKR</sequence>
<evidence type="ECO:0000313" key="4">
    <source>
        <dbReference type="Proteomes" id="UP000284379"/>
    </source>
</evidence>
<evidence type="ECO:0000313" key="3">
    <source>
        <dbReference type="EMBL" id="RHB29673.1"/>
    </source>
</evidence>